<sequence>MTRLHHNSITALTLLLITTALANSYPIVPEKDVICPDSDPLNCYPKLFQATSEWKVIKEGQIIPAGLEIQMDFETNVKQARLDPDAKVNKKKGLSVLDSQPLLDGISGLGSGSGSQNGGVDVGQVNLGSNVGSGSDHHNNKNNEHNKNVINHGPGELLIQNDQKKDLSNPYQGVPTKNSRHPKINYNSGSRANNGNSNPNKNDANSIKKTNDYYDNDNSFQSSMNYVIQFVESPSSGHYNDLMSSLEHLSDLSSDSDFGVSFVTQIQSVLKLTGLYDSNMVNFGKEFGLNHVQYDKVKELTTRCLSSAVRNNIAAQKTLGNYFSDKSDFMTRLMAYDLSSDAEDVLLLKRRLSVLGALITTPGSEYSKVFNQGGLKGKLLDLFYDVSDSSVKQRITDILEDLKLHGVQNMKRDEVPAQDTDLSKLAKYTEEYLIETRDQPLQDDRLKHLKRLQAIKESDSGSFRASADFLNWLSDEIHFERERVGKRDLEKVGGDDHVDYLVRLRHEVFGNRLASRKAYVDEL</sequence>
<gene>
    <name evidence="1" type="ORF">Amon02_000396500</name>
</gene>
<keyword evidence="2" id="KW-1185">Reference proteome</keyword>
<reference evidence="1" key="1">
    <citation type="submission" date="2023-04" db="EMBL/GenBank/DDBJ databases">
        <title>Ambrosiozyma monospora NBRC 10751.</title>
        <authorList>
            <person name="Ichikawa N."/>
            <person name="Sato H."/>
            <person name="Tonouchi N."/>
        </authorList>
    </citation>
    <scope>NUCLEOTIDE SEQUENCE</scope>
    <source>
        <strain evidence="1">NBRC 10751</strain>
    </source>
</reference>
<accession>A0ACB5T1S9</accession>
<dbReference type="EMBL" id="BSXS01002606">
    <property type="protein sequence ID" value="GME79467.1"/>
    <property type="molecule type" value="Genomic_DNA"/>
</dbReference>
<proteinExistence type="predicted"/>
<dbReference type="Proteomes" id="UP001165064">
    <property type="component" value="Unassembled WGS sequence"/>
</dbReference>
<name>A0ACB5T1S9_AMBMO</name>
<organism evidence="1 2">
    <name type="scientific">Ambrosiozyma monospora</name>
    <name type="common">Yeast</name>
    <name type="synonym">Endomycopsis monosporus</name>
    <dbReference type="NCBI Taxonomy" id="43982"/>
    <lineage>
        <taxon>Eukaryota</taxon>
        <taxon>Fungi</taxon>
        <taxon>Dikarya</taxon>
        <taxon>Ascomycota</taxon>
        <taxon>Saccharomycotina</taxon>
        <taxon>Pichiomycetes</taxon>
        <taxon>Pichiales</taxon>
        <taxon>Pichiaceae</taxon>
        <taxon>Ambrosiozyma</taxon>
    </lineage>
</organism>
<evidence type="ECO:0000313" key="2">
    <source>
        <dbReference type="Proteomes" id="UP001165064"/>
    </source>
</evidence>
<comment type="caution">
    <text evidence="1">The sequence shown here is derived from an EMBL/GenBank/DDBJ whole genome shotgun (WGS) entry which is preliminary data.</text>
</comment>
<evidence type="ECO:0000313" key="1">
    <source>
        <dbReference type="EMBL" id="GME79467.1"/>
    </source>
</evidence>
<protein>
    <submittedName>
        <fullName evidence="1">Unnamed protein product</fullName>
    </submittedName>
</protein>